<evidence type="ECO:0000313" key="8">
    <source>
        <dbReference type="Proteomes" id="UP000240542"/>
    </source>
</evidence>
<dbReference type="GO" id="GO:0043546">
    <property type="term" value="F:molybdopterin cofactor binding"/>
    <property type="evidence" value="ECO:0007669"/>
    <property type="project" value="InterPro"/>
</dbReference>
<keyword evidence="5" id="KW-0411">Iron-sulfur</keyword>
<keyword evidence="4" id="KW-0408">Iron</keyword>
<dbReference type="InterPro" id="IPR050123">
    <property type="entry name" value="Prok_molybdopt-oxidoreductase"/>
</dbReference>
<evidence type="ECO:0000256" key="2">
    <source>
        <dbReference type="ARBA" id="ARBA00022723"/>
    </source>
</evidence>
<dbReference type="AlphaFoldDB" id="A0A2P8DP98"/>
<dbReference type="InterPro" id="IPR006656">
    <property type="entry name" value="Mopterin_OxRdtase"/>
</dbReference>
<dbReference type="Gene3D" id="2.40.40.20">
    <property type="match status" value="1"/>
</dbReference>
<dbReference type="Pfam" id="PF00384">
    <property type="entry name" value="Molybdopterin"/>
    <property type="match status" value="1"/>
</dbReference>
<dbReference type="InterPro" id="IPR006963">
    <property type="entry name" value="Mopterin_OxRdtase_4Fe-4S_dom"/>
</dbReference>
<evidence type="ECO:0000259" key="6">
    <source>
        <dbReference type="PROSITE" id="PS51669"/>
    </source>
</evidence>
<evidence type="ECO:0000313" key="7">
    <source>
        <dbReference type="EMBL" id="PSK99038.1"/>
    </source>
</evidence>
<accession>A0A2P8DP98</accession>
<dbReference type="PANTHER" id="PTHR43105:SF9">
    <property type="entry name" value="NADPH-FE(3+) OXIDOREDUCTASE SUBUNIT ALPHA"/>
    <property type="match status" value="1"/>
</dbReference>
<dbReference type="GO" id="GO:0016491">
    <property type="term" value="F:oxidoreductase activity"/>
    <property type="evidence" value="ECO:0007669"/>
    <property type="project" value="UniProtKB-KW"/>
</dbReference>
<reference evidence="7 8" key="1">
    <citation type="submission" date="2018-03" db="EMBL/GenBank/DDBJ databases">
        <title>Genomic Encyclopedia of Archaeal and Bacterial Type Strains, Phase II (KMG-II): from individual species to whole genera.</title>
        <authorList>
            <person name="Goeker M."/>
        </authorList>
    </citation>
    <scope>NUCLEOTIDE SEQUENCE [LARGE SCALE GENOMIC DNA]</scope>
    <source>
        <strain evidence="7 8">DSM 45312</strain>
    </source>
</reference>
<keyword evidence="8" id="KW-1185">Reference proteome</keyword>
<keyword evidence="2" id="KW-0479">Metal-binding</keyword>
<dbReference type="GO" id="GO:0046872">
    <property type="term" value="F:metal ion binding"/>
    <property type="evidence" value="ECO:0007669"/>
    <property type="project" value="UniProtKB-KW"/>
</dbReference>
<dbReference type="SUPFAM" id="SSF53706">
    <property type="entry name" value="Formate dehydrogenase/DMSO reductase, domains 1-3"/>
    <property type="match status" value="1"/>
</dbReference>
<evidence type="ECO:0000256" key="4">
    <source>
        <dbReference type="ARBA" id="ARBA00023004"/>
    </source>
</evidence>
<keyword evidence="3" id="KW-0560">Oxidoreductase</keyword>
<keyword evidence="1" id="KW-0004">4Fe-4S</keyword>
<dbReference type="Pfam" id="PF01568">
    <property type="entry name" value="Molydop_binding"/>
    <property type="match status" value="1"/>
</dbReference>
<comment type="caution">
    <text evidence="7">The sequence shown here is derived from an EMBL/GenBank/DDBJ whole genome shotgun (WGS) entry which is preliminary data.</text>
</comment>
<dbReference type="SMART" id="SM00926">
    <property type="entry name" value="Molybdop_Fe4S4"/>
    <property type="match status" value="1"/>
</dbReference>
<organism evidence="7 8">
    <name type="scientific">Murinocardiopsis flavida</name>
    <dbReference type="NCBI Taxonomy" id="645275"/>
    <lineage>
        <taxon>Bacteria</taxon>
        <taxon>Bacillati</taxon>
        <taxon>Actinomycetota</taxon>
        <taxon>Actinomycetes</taxon>
        <taxon>Streptosporangiales</taxon>
        <taxon>Nocardiopsidaceae</taxon>
        <taxon>Murinocardiopsis</taxon>
    </lineage>
</organism>
<sequence>MSGERTRHGACTLCEAMCGLRVGTSGDRITAIRGDPDDPLSRGHICPKALALQDVRDDPDRLRRPVRRTATGWQEISWPEAIAITADGLAAARRDHGADAVASYLGNPGVHSLGTMTHAPPFVRMLGSRNRFTATSLDQLPHHVVSRHLYGHQWLLPVPDIDRTDHLLVFGANPAVSNGSLMTAPGIVRRIRALRERGGTLVLFDPRRTETARLADEHHFVRPGTDAALLLAMVRVILDEGRAAPAAYVDGLDRVGAAVDPFTPDRAAAATGVAAATIVRVARDFAAAGAAAAYGRTGVSTQRHGALCHWGIQLLNVVTGNLDRPGGTLLSRPAVDPIRSGLLDSGHGGRWHSRVRGLPEFGGDLPASALAEEIGTPGPGRVRALLTVAGNPVLSAPGGRRTDAALAGLDFMAAVDFHINETTRHAHVILPPTAPLERDHYDLVFHMLAVRDTARYTPAPLPRPEDALHDWEILRDLSRAYRRRVRRAGRWADRLALACSPALLVDLGLRAGPYRLSLRALAAHPSGVDLGPLKPSLPKRLATRGKRVDAGPAELTGAAADAAGALLAPADGGLLLIGRRHVRANNSWMHNHARLVKGAPRHHLLVHPDDLAERGIADGERVRLRSAEGAVEVEIAASADVMPGAVSLPHGYGHDRPGVRLGVAAAVAGASANDVTDPAETDAASGAAVLNGVPVTVERIA</sequence>
<dbReference type="Pfam" id="PF04879">
    <property type="entry name" value="Molybdop_Fe4S4"/>
    <property type="match status" value="1"/>
</dbReference>
<feature type="domain" description="4Fe-4S Mo/W bis-MGD-type" evidence="6">
    <location>
        <begin position="4"/>
        <end position="60"/>
    </location>
</feature>
<dbReference type="Gene3D" id="2.20.25.90">
    <property type="entry name" value="ADC-like domains"/>
    <property type="match status" value="1"/>
</dbReference>
<dbReference type="Gene3D" id="3.40.228.10">
    <property type="entry name" value="Dimethylsulfoxide Reductase, domain 2"/>
    <property type="match status" value="1"/>
</dbReference>
<dbReference type="Gene3D" id="3.40.50.740">
    <property type="match status" value="1"/>
</dbReference>
<evidence type="ECO:0000256" key="1">
    <source>
        <dbReference type="ARBA" id="ARBA00022485"/>
    </source>
</evidence>
<dbReference type="OrthoDB" id="7376058at2"/>
<dbReference type="PROSITE" id="PS51669">
    <property type="entry name" value="4FE4S_MOW_BIS_MGD"/>
    <property type="match status" value="1"/>
</dbReference>
<dbReference type="RefSeq" id="WP_106582347.1">
    <property type="nucleotide sequence ID" value="NZ_PYGA01000004.1"/>
</dbReference>
<dbReference type="GO" id="GO:0016020">
    <property type="term" value="C:membrane"/>
    <property type="evidence" value="ECO:0007669"/>
    <property type="project" value="TreeGrafter"/>
</dbReference>
<dbReference type="PANTHER" id="PTHR43105">
    <property type="entry name" value="RESPIRATORY NITRATE REDUCTASE"/>
    <property type="match status" value="1"/>
</dbReference>
<name>A0A2P8DP98_9ACTN</name>
<proteinExistence type="predicted"/>
<dbReference type="GO" id="GO:0051539">
    <property type="term" value="F:4 iron, 4 sulfur cluster binding"/>
    <property type="evidence" value="ECO:0007669"/>
    <property type="project" value="UniProtKB-KW"/>
</dbReference>
<dbReference type="Proteomes" id="UP000240542">
    <property type="component" value="Unassembled WGS sequence"/>
</dbReference>
<evidence type="ECO:0000256" key="5">
    <source>
        <dbReference type="ARBA" id="ARBA00023014"/>
    </source>
</evidence>
<evidence type="ECO:0000256" key="3">
    <source>
        <dbReference type="ARBA" id="ARBA00023002"/>
    </source>
</evidence>
<protein>
    <submittedName>
        <fullName evidence="7">Anaerobic selenocysteine-containing dehydrogenase</fullName>
    </submittedName>
</protein>
<dbReference type="EMBL" id="PYGA01000004">
    <property type="protein sequence ID" value="PSK99038.1"/>
    <property type="molecule type" value="Genomic_DNA"/>
</dbReference>
<gene>
    <name evidence="7" type="ORF">CLV63_104262</name>
</gene>
<dbReference type="InterPro" id="IPR006657">
    <property type="entry name" value="MoPterin_dinucl-bd_dom"/>
</dbReference>